<organism evidence="1 2">
    <name type="scientific">Streptosporangium algeriense</name>
    <dbReference type="NCBI Taxonomy" id="1682748"/>
    <lineage>
        <taxon>Bacteria</taxon>
        <taxon>Bacillati</taxon>
        <taxon>Actinomycetota</taxon>
        <taxon>Actinomycetes</taxon>
        <taxon>Streptosporangiales</taxon>
        <taxon>Streptosporangiaceae</taxon>
        <taxon>Streptosporangium</taxon>
    </lineage>
</organism>
<gene>
    <name evidence="1" type="ORF">ACFQ08_46005</name>
</gene>
<proteinExistence type="predicted"/>
<reference evidence="2" key="1">
    <citation type="journal article" date="2019" name="Int. J. Syst. Evol. Microbiol.">
        <title>The Global Catalogue of Microorganisms (GCM) 10K type strain sequencing project: providing services to taxonomists for standard genome sequencing and annotation.</title>
        <authorList>
            <consortium name="The Broad Institute Genomics Platform"/>
            <consortium name="The Broad Institute Genome Sequencing Center for Infectious Disease"/>
            <person name="Wu L."/>
            <person name="Ma J."/>
        </authorList>
    </citation>
    <scope>NUCLEOTIDE SEQUENCE [LARGE SCALE GENOMIC DNA]</scope>
    <source>
        <strain evidence="2">CCUG 62974</strain>
    </source>
</reference>
<keyword evidence="2" id="KW-1185">Reference proteome</keyword>
<dbReference type="EMBL" id="JBHTHX010003629">
    <property type="protein sequence ID" value="MFD0891955.1"/>
    <property type="molecule type" value="Genomic_DNA"/>
</dbReference>
<evidence type="ECO:0000313" key="1">
    <source>
        <dbReference type="EMBL" id="MFD0891955.1"/>
    </source>
</evidence>
<name>A0ABW3E757_9ACTN</name>
<accession>A0ABW3E757</accession>
<comment type="caution">
    <text evidence="1">The sequence shown here is derived from an EMBL/GenBank/DDBJ whole genome shotgun (WGS) entry which is preliminary data.</text>
</comment>
<feature type="non-terminal residue" evidence="1">
    <location>
        <position position="60"/>
    </location>
</feature>
<protein>
    <submittedName>
        <fullName evidence="1">Uncharacterized protein</fullName>
    </submittedName>
</protein>
<evidence type="ECO:0000313" key="2">
    <source>
        <dbReference type="Proteomes" id="UP001597024"/>
    </source>
</evidence>
<sequence length="60" mass="6872">MLSLAVVVILMVFAARYWSGPVHRQRITAFARRQALEITPGAEPVVRRHLRTTRMWRAAG</sequence>
<dbReference type="Proteomes" id="UP001597024">
    <property type="component" value="Unassembled WGS sequence"/>
</dbReference>